<feature type="region of interest" description="Disordered" evidence="1">
    <location>
        <begin position="102"/>
        <end position="124"/>
    </location>
</feature>
<name>A0A1Y3BQW7_EURMA</name>
<comment type="caution">
    <text evidence="2">The sequence shown here is derived from an EMBL/GenBank/DDBJ whole genome shotgun (WGS) entry which is preliminary data.</text>
</comment>
<dbReference type="AlphaFoldDB" id="A0A1Y3BQW7"/>
<evidence type="ECO:0000256" key="1">
    <source>
        <dbReference type="SAM" id="MobiDB-lite"/>
    </source>
</evidence>
<evidence type="ECO:0008006" key="4">
    <source>
        <dbReference type="Google" id="ProtNLM"/>
    </source>
</evidence>
<dbReference type="EMBL" id="MUJZ01012985">
    <property type="protein sequence ID" value="OTF81555.1"/>
    <property type="molecule type" value="Genomic_DNA"/>
</dbReference>
<organism evidence="2 3">
    <name type="scientific">Euroglyphus maynei</name>
    <name type="common">Mayne's house dust mite</name>
    <dbReference type="NCBI Taxonomy" id="6958"/>
    <lineage>
        <taxon>Eukaryota</taxon>
        <taxon>Metazoa</taxon>
        <taxon>Ecdysozoa</taxon>
        <taxon>Arthropoda</taxon>
        <taxon>Chelicerata</taxon>
        <taxon>Arachnida</taxon>
        <taxon>Acari</taxon>
        <taxon>Acariformes</taxon>
        <taxon>Sarcoptiformes</taxon>
        <taxon>Astigmata</taxon>
        <taxon>Psoroptidia</taxon>
        <taxon>Analgoidea</taxon>
        <taxon>Pyroglyphidae</taxon>
        <taxon>Pyroglyphinae</taxon>
        <taxon>Euroglyphus</taxon>
    </lineage>
</organism>
<proteinExistence type="predicted"/>
<gene>
    <name evidence="2" type="ORF">BLA29_012122</name>
</gene>
<evidence type="ECO:0000313" key="3">
    <source>
        <dbReference type="Proteomes" id="UP000194236"/>
    </source>
</evidence>
<keyword evidence="3" id="KW-1185">Reference proteome</keyword>
<dbReference type="OrthoDB" id="10568480at2759"/>
<reference evidence="2 3" key="1">
    <citation type="submission" date="2017-03" db="EMBL/GenBank/DDBJ databases">
        <title>Genome Survey of Euroglyphus maynei.</title>
        <authorList>
            <person name="Arlian L.G."/>
            <person name="Morgan M.S."/>
            <person name="Rider S.D."/>
        </authorList>
    </citation>
    <scope>NUCLEOTIDE SEQUENCE [LARGE SCALE GENOMIC DNA]</scope>
    <source>
        <strain evidence="2">Arlian Lab</strain>
        <tissue evidence="2">Whole body</tissue>
    </source>
</reference>
<protein>
    <recommendedName>
        <fullName evidence="4">SANT domain-containing protein</fullName>
    </recommendedName>
</protein>
<accession>A0A1Y3BQW7</accession>
<evidence type="ECO:0000313" key="2">
    <source>
        <dbReference type="EMBL" id="OTF81555.1"/>
    </source>
</evidence>
<sequence>MNYGDKHNNYSNRIYLKHCKSSAKWNIYEVIIFLAIMDFIRPKFDPIIFAKILQTKSPEQCEKFYQKHFAFLKQASSIQIPNDRIETIRMYMRLPEFMKQQQQQPLENLSTKTSSSLIESNKTR</sequence>
<dbReference type="Proteomes" id="UP000194236">
    <property type="component" value="Unassembled WGS sequence"/>
</dbReference>